<dbReference type="GO" id="GO:0005524">
    <property type="term" value="F:ATP binding"/>
    <property type="evidence" value="ECO:0007669"/>
    <property type="project" value="InterPro"/>
</dbReference>
<dbReference type="InterPro" id="IPR011704">
    <property type="entry name" value="ATPase_dyneun-rel_AAA"/>
</dbReference>
<protein>
    <recommendedName>
        <fullName evidence="1">AAA+ ATPase domain-containing protein</fullName>
    </recommendedName>
</protein>
<sequence length="339" mass="38400">MPEATNLIIEIKRESKRLNAYEINTGRLVPESEAHIHYVTRKDAVEKNVYLAQFTSKSYVGKTFWRRMKKDDVPDYYKEKGMPKSKGQQASKTITKQNNEVRTLVRDSMKLKPVELFLAELQWKFLMRSYYRGRNILLKGYTGCGKTFSAYCLAEAAGKTMGVDCYVFNMGATQDPRASLIGNTHFSKEEGTFFSDSEFVKAIQVKKCLIILDELSRANPEAANILMSPLDYKQRYLRLDEAAGSPVIKVAEGVTFVATANVGAEFTATRTMDRGLYDRFTAQLEIPILDLANESRLLKQYNPTLRSDICEAIADVAIYTRDNMKSDDPTLSTMVSTRS</sequence>
<comment type="caution">
    <text evidence="2">The sequence shown here is derived from an EMBL/GenBank/DDBJ whole genome shotgun (WGS) entry which is preliminary data.</text>
</comment>
<dbReference type="Pfam" id="PF07728">
    <property type="entry name" value="AAA_5"/>
    <property type="match status" value="1"/>
</dbReference>
<dbReference type="SUPFAM" id="SSF52540">
    <property type="entry name" value="P-loop containing nucleoside triphosphate hydrolases"/>
    <property type="match status" value="1"/>
</dbReference>
<dbReference type="GO" id="GO:0016887">
    <property type="term" value="F:ATP hydrolysis activity"/>
    <property type="evidence" value="ECO:0007669"/>
    <property type="project" value="InterPro"/>
</dbReference>
<dbReference type="SMART" id="SM00382">
    <property type="entry name" value="AAA"/>
    <property type="match status" value="1"/>
</dbReference>
<dbReference type="CDD" id="cd00009">
    <property type="entry name" value="AAA"/>
    <property type="match status" value="1"/>
</dbReference>
<feature type="non-terminal residue" evidence="2">
    <location>
        <position position="339"/>
    </location>
</feature>
<name>A0A0F9CNE4_9ZZZZ</name>
<gene>
    <name evidence="2" type="ORF">LCGC14_2588590</name>
</gene>
<dbReference type="InterPro" id="IPR027417">
    <property type="entry name" value="P-loop_NTPase"/>
</dbReference>
<accession>A0A0F9CNE4</accession>
<dbReference type="Gene3D" id="3.40.50.300">
    <property type="entry name" value="P-loop containing nucleotide triphosphate hydrolases"/>
    <property type="match status" value="1"/>
</dbReference>
<feature type="domain" description="AAA+ ATPase" evidence="1">
    <location>
        <begin position="132"/>
        <end position="290"/>
    </location>
</feature>
<organism evidence="2">
    <name type="scientific">marine sediment metagenome</name>
    <dbReference type="NCBI Taxonomy" id="412755"/>
    <lineage>
        <taxon>unclassified sequences</taxon>
        <taxon>metagenomes</taxon>
        <taxon>ecological metagenomes</taxon>
    </lineage>
</organism>
<evidence type="ECO:0000259" key="1">
    <source>
        <dbReference type="SMART" id="SM00382"/>
    </source>
</evidence>
<evidence type="ECO:0000313" key="2">
    <source>
        <dbReference type="EMBL" id="KKL07181.1"/>
    </source>
</evidence>
<dbReference type="EMBL" id="LAZR01043394">
    <property type="protein sequence ID" value="KKL07181.1"/>
    <property type="molecule type" value="Genomic_DNA"/>
</dbReference>
<dbReference type="PANTHER" id="PTHR42759:SF1">
    <property type="entry name" value="MAGNESIUM-CHELATASE SUBUNIT CHLD"/>
    <property type="match status" value="1"/>
</dbReference>
<proteinExistence type="predicted"/>
<reference evidence="2" key="1">
    <citation type="journal article" date="2015" name="Nature">
        <title>Complex archaea that bridge the gap between prokaryotes and eukaryotes.</title>
        <authorList>
            <person name="Spang A."/>
            <person name="Saw J.H."/>
            <person name="Jorgensen S.L."/>
            <person name="Zaremba-Niedzwiedzka K."/>
            <person name="Martijn J."/>
            <person name="Lind A.E."/>
            <person name="van Eijk R."/>
            <person name="Schleper C."/>
            <person name="Guy L."/>
            <person name="Ettema T.J."/>
        </authorList>
    </citation>
    <scope>NUCLEOTIDE SEQUENCE</scope>
</reference>
<dbReference type="InterPro" id="IPR050764">
    <property type="entry name" value="CbbQ/NirQ/NorQ/GpvN"/>
</dbReference>
<dbReference type="PANTHER" id="PTHR42759">
    <property type="entry name" value="MOXR FAMILY PROTEIN"/>
    <property type="match status" value="1"/>
</dbReference>
<dbReference type="InterPro" id="IPR003593">
    <property type="entry name" value="AAA+_ATPase"/>
</dbReference>
<dbReference type="AlphaFoldDB" id="A0A0F9CNE4"/>